<organism evidence="1 2">
    <name type="scientific">Syntrophobotulus glycolicus (strain DSM 8271 / FlGlyR)</name>
    <dbReference type="NCBI Taxonomy" id="645991"/>
    <lineage>
        <taxon>Bacteria</taxon>
        <taxon>Bacillati</taxon>
        <taxon>Bacillota</taxon>
        <taxon>Clostridia</taxon>
        <taxon>Eubacteriales</taxon>
        <taxon>Desulfitobacteriaceae</taxon>
        <taxon>Syntrophobotulus</taxon>
    </lineage>
</organism>
<dbReference type="RefSeq" id="WP_013624886.1">
    <property type="nucleotide sequence ID" value="NC_015172.1"/>
</dbReference>
<dbReference type="Proteomes" id="UP000007488">
    <property type="component" value="Chromosome"/>
</dbReference>
<evidence type="ECO:0000313" key="2">
    <source>
        <dbReference type="Proteomes" id="UP000007488"/>
    </source>
</evidence>
<dbReference type="EMBL" id="CP002547">
    <property type="protein sequence ID" value="ADY56018.1"/>
    <property type="molecule type" value="Genomic_DNA"/>
</dbReference>
<keyword evidence="2" id="KW-1185">Reference proteome</keyword>
<gene>
    <name evidence="1" type="ordered locus">Sgly_1721</name>
</gene>
<dbReference type="HOGENOM" id="CLU_2248764_0_0_9"/>
<evidence type="ECO:0000313" key="1">
    <source>
        <dbReference type="EMBL" id="ADY56018.1"/>
    </source>
</evidence>
<sequence length="104" mass="12088">MAKYHIFGIRRNQSMPDIEFKLLKAFGDDLTPELEEKETGNIIVYRALRYAVSEDFRMTYGDFGDYIFIKETVLDIIKNKLNIEIIGTVEEEDIPKRAGILVKL</sequence>
<dbReference type="KEGG" id="sgy:Sgly_1721"/>
<protein>
    <submittedName>
        <fullName evidence="1">Uncharacterized protein</fullName>
    </submittedName>
</protein>
<accession>F0SYY1</accession>
<dbReference type="AlphaFoldDB" id="F0SYY1"/>
<reference evidence="2" key="2">
    <citation type="submission" date="2011-02" db="EMBL/GenBank/DDBJ databases">
        <title>The complete genome of Syntrophobotulus glycolicus DSM 8271.</title>
        <authorList>
            <person name="Lucas S."/>
            <person name="Copeland A."/>
            <person name="Lapidus A."/>
            <person name="Bruce D."/>
            <person name="Goodwin L."/>
            <person name="Pitluck S."/>
            <person name="Kyrpides N."/>
            <person name="Mavromatis K."/>
            <person name="Pagani I."/>
            <person name="Ivanova N."/>
            <person name="Mikhailova N."/>
            <person name="Chertkov O."/>
            <person name="Held B."/>
            <person name="Detter J.C."/>
            <person name="Tapia R."/>
            <person name="Han C."/>
            <person name="Land M."/>
            <person name="Hauser L."/>
            <person name="Markowitz V."/>
            <person name="Cheng J.-F."/>
            <person name="Hugenholtz P."/>
            <person name="Woyke T."/>
            <person name="Wu D."/>
            <person name="Spring S."/>
            <person name="Schroeder M."/>
            <person name="Brambilla E."/>
            <person name="Klenk H.-P."/>
            <person name="Eisen J.A."/>
        </authorList>
    </citation>
    <scope>NUCLEOTIDE SEQUENCE [LARGE SCALE GENOMIC DNA]</scope>
    <source>
        <strain evidence="2">DSM 8271 / FlGlyR</strain>
    </source>
</reference>
<name>F0SYY1_SYNGF</name>
<reference evidence="1 2" key="1">
    <citation type="journal article" date="2011" name="Stand. Genomic Sci.">
        <title>Complete genome sequence of Syntrophobotulus glycolicus type strain (FlGlyR).</title>
        <authorList>
            <person name="Han C."/>
            <person name="Mwirichia R."/>
            <person name="Chertkov O."/>
            <person name="Held B."/>
            <person name="Lapidus A."/>
            <person name="Nolan M."/>
            <person name="Lucas S."/>
            <person name="Hammon N."/>
            <person name="Deshpande S."/>
            <person name="Cheng J.F."/>
            <person name="Tapia R."/>
            <person name="Goodwin L."/>
            <person name="Pitluck S."/>
            <person name="Huntemann M."/>
            <person name="Liolios K."/>
            <person name="Ivanova N."/>
            <person name="Pagani I."/>
            <person name="Mavromatis K."/>
            <person name="Ovchinikova G."/>
            <person name="Pati A."/>
            <person name="Chen A."/>
            <person name="Palaniappan K."/>
            <person name="Land M."/>
            <person name="Hauser L."/>
            <person name="Brambilla E.M."/>
            <person name="Rohde M."/>
            <person name="Spring S."/>
            <person name="Sikorski J."/>
            <person name="Goker M."/>
            <person name="Woyke T."/>
            <person name="Bristow J."/>
            <person name="Eisen J.A."/>
            <person name="Markowitz V."/>
            <person name="Hugenholtz P."/>
            <person name="Kyrpides N.C."/>
            <person name="Klenk H.P."/>
            <person name="Detter J.C."/>
        </authorList>
    </citation>
    <scope>NUCLEOTIDE SEQUENCE [LARGE SCALE GENOMIC DNA]</scope>
    <source>
        <strain evidence="2">DSM 8271 / FlGlyR</strain>
    </source>
</reference>
<proteinExistence type="predicted"/>